<feature type="compositionally biased region" description="Polar residues" evidence="2">
    <location>
        <begin position="198"/>
        <end position="208"/>
    </location>
</feature>
<feature type="region of interest" description="Disordered" evidence="2">
    <location>
        <begin position="59"/>
        <end position="110"/>
    </location>
</feature>
<keyword evidence="5" id="KW-1185">Reference proteome</keyword>
<name>A0A9P6FGT6_9FUNG</name>
<sequence length="543" mass="59792">MMPSQPQTAPQPIYSAPFTELNSMKEMAPQLSSSHYMSPYPSHNPRLTIHDRRQSMIAGRNKTQTSTPPTSDRSRPDYSSQGVAPESVSTAVSSWETAQPSSHSSVQTNLPPLSEALHGIKSESSPSMAISPPSQSQATFSAVGNMVASPPNFYAPTPYLDVQAPLHVYPTQEQFESDPSRMPPQSVQDRQPPASAHQMVSQDANTSGDPAYARRVTYPFVPALESASSLVMSSVMTETAGASPLSNSGPFTHGGLVAQGMTRTSPNLGYVDSLALQPHHIHGQPASGAYHSHPASVAQHHQQQQQRAMNPAGWAQDGTDMSSLDGSVNGSKVYSFVPLSGVNSKKRPRRRFDEIERLYVCNWGECEKAYGTLNHLNAHVHMQKHGPKRLPAGMSSFSLSSVFRARSSNYHTVHVPKAMYTNLDFMIYFSTLRKTEFKELRKAWRKHKRAEEEASKQAAAFQQQQAQNQQAQMQPLCDPLMSHMHAAAAAGHHPLAMHSMAHHHQQPQPHQLPLPHVHPNQHPHNPHHSQSAASQHHHHQMGF</sequence>
<evidence type="ECO:0000259" key="3">
    <source>
        <dbReference type="PROSITE" id="PS50157"/>
    </source>
</evidence>
<protein>
    <recommendedName>
        <fullName evidence="3">C2H2-type domain-containing protein</fullName>
    </recommendedName>
</protein>
<accession>A0A9P6FGT6</accession>
<dbReference type="GO" id="GO:0006355">
    <property type="term" value="P:regulation of DNA-templated transcription"/>
    <property type="evidence" value="ECO:0007669"/>
    <property type="project" value="InterPro"/>
</dbReference>
<keyword evidence="1" id="KW-0863">Zinc-finger</keyword>
<evidence type="ECO:0000256" key="1">
    <source>
        <dbReference type="PROSITE-ProRule" id="PRU00042"/>
    </source>
</evidence>
<feature type="region of interest" description="Disordered" evidence="2">
    <location>
        <begin position="283"/>
        <end position="322"/>
    </location>
</feature>
<dbReference type="PROSITE" id="PS00028">
    <property type="entry name" value="ZINC_FINGER_C2H2_1"/>
    <property type="match status" value="1"/>
</dbReference>
<feature type="domain" description="C2H2-type" evidence="3">
    <location>
        <begin position="359"/>
        <end position="390"/>
    </location>
</feature>
<organism evidence="4 5">
    <name type="scientific">Mortierella hygrophila</name>
    <dbReference type="NCBI Taxonomy" id="979708"/>
    <lineage>
        <taxon>Eukaryota</taxon>
        <taxon>Fungi</taxon>
        <taxon>Fungi incertae sedis</taxon>
        <taxon>Mucoromycota</taxon>
        <taxon>Mortierellomycotina</taxon>
        <taxon>Mortierellomycetes</taxon>
        <taxon>Mortierellales</taxon>
        <taxon>Mortierellaceae</taxon>
        <taxon>Mortierella</taxon>
    </lineage>
</organism>
<feature type="compositionally biased region" description="Polar residues" evidence="2">
    <location>
        <begin position="1"/>
        <end position="10"/>
    </location>
</feature>
<dbReference type="PANTHER" id="PTHR36167">
    <property type="entry name" value="C2H2 FINGER DOMAIN TRANSCRIPTION FACTOR (EUROFUNG)-RELATED"/>
    <property type="match status" value="1"/>
</dbReference>
<dbReference type="PROSITE" id="PS50157">
    <property type="entry name" value="ZINC_FINGER_C2H2_2"/>
    <property type="match status" value="1"/>
</dbReference>
<feature type="compositionally biased region" description="Low complexity" evidence="2">
    <location>
        <begin position="32"/>
        <end position="43"/>
    </location>
</feature>
<feature type="compositionally biased region" description="Low complexity" evidence="2">
    <location>
        <begin position="506"/>
        <end position="518"/>
    </location>
</feature>
<proteinExistence type="predicted"/>
<dbReference type="Proteomes" id="UP000723463">
    <property type="component" value="Unassembled WGS sequence"/>
</dbReference>
<keyword evidence="1" id="KW-0479">Metal-binding</keyword>
<comment type="caution">
    <text evidence="4">The sequence shown here is derived from an EMBL/GenBank/DDBJ whole genome shotgun (WGS) entry which is preliminary data.</text>
</comment>
<evidence type="ECO:0000313" key="4">
    <source>
        <dbReference type="EMBL" id="KAF9550336.1"/>
    </source>
</evidence>
<feature type="compositionally biased region" description="Polar residues" evidence="2">
    <location>
        <begin position="61"/>
        <end position="110"/>
    </location>
</feature>
<dbReference type="PANTHER" id="PTHR36167:SF3">
    <property type="entry name" value="C2H2 FINGER DOMAIN TRANSCRIPTION FACTOR (EUROFUNG)-RELATED"/>
    <property type="match status" value="1"/>
</dbReference>
<evidence type="ECO:0000313" key="5">
    <source>
        <dbReference type="Proteomes" id="UP000723463"/>
    </source>
</evidence>
<keyword evidence="1" id="KW-0862">Zinc</keyword>
<dbReference type="AlphaFoldDB" id="A0A9P6FGT6"/>
<evidence type="ECO:0000256" key="2">
    <source>
        <dbReference type="SAM" id="MobiDB-lite"/>
    </source>
</evidence>
<gene>
    <name evidence="4" type="ORF">EC957_000638</name>
</gene>
<dbReference type="InterPro" id="IPR039327">
    <property type="entry name" value="CON7-like"/>
</dbReference>
<dbReference type="InterPro" id="IPR013087">
    <property type="entry name" value="Znf_C2H2_type"/>
</dbReference>
<reference evidence="4" key="1">
    <citation type="journal article" date="2020" name="Fungal Divers.">
        <title>Resolving the Mortierellaceae phylogeny through synthesis of multi-gene phylogenetics and phylogenomics.</title>
        <authorList>
            <person name="Vandepol N."/>
            <person name="Liber J."/>
            <person name="Desiro A."/>
            <person name="Na H."/>
            <person name="Kennedy M."/>
            <person name="Barry K."/>
            <person name="Grigoriev I.V."/>
            <person name="Miller A.N."/>
            <person name="O'Donnell K."/>
            <person name="Stajich J.E."/>
            <person name="Bonito G."/>
        </authorList>
    </citation>
    <scope>NUCLEOTIDE SEQUENCE</scope>
    <source>
        <strain evidence="4">NRRL 2591</strain>
    </source>
</reference>
<dbReference type="EMBL" id="JAAAXW010000011">
    <property type="protein sequence ID" value="KAF9550336.1"/>
    <property type="molecule type" value="Genomic_DNA"/>
</dbReference>
<feature type="region of interest" description="Disordered" evidence="2">
    <location>
        <begin position="1"/>
        <end position="47"/>
    </location>
</feature>
<dbReference type="GO" id="GO:0008270">
    <property type="term" value="F:zinc ion binding"/>
    <property type="evidence" value="ECO:0007669"/>
    <property type="project" value="UniProtKB-KW"/>
</dbReference>
<feature type="region of interest" description="Disordered" evidence="2">
    <location>
        <begin position="498"/>
        <end position="543"/>
    </location>
</feature>
<feature type="region of interest" description="Disordered" evidence="2">
    <location>
        <begin position="172"/>
        <end position="210"/>
    </location>
</feature>